<protein>
    <submittedName>
        <fullName evidence="1">Uncharacterized protein</fullName>
    </submittedName>
</protein>
<name>A0A6M3JCJ5_9ZZZZ</name>
<evidence type="ECO:0000313" key="1">
    <source>
        <dbReference type="EMBL" id="QJA66627.1"/>
    </source>
</evidence>
<dbReference type="AlphaFoldDB" id="A0A6M3JCJ5"/>
<organism evidence="1">
    <name type="scientific">viral metagenome</name>
    <dbReference type="NCBI Taxonomy" id="1070528"/>
    <lineage>
        <taxon>unclassified sequences</taxon>
        <taxon>metagenomes</taxon>
        <taxon>organismal metagenomes</taxon>
    </lineage>
</organism>
<gene>
    <name evidence="1" type="ORF">MM415B00340_0011</name>
</gene>
<dbReference type="EMBL" id="MT141558">
    <property type="protein sequence ID" value="QJA66627.1"/>
    <property type="molecule type" value="Genomic_DNA"/>
</dbReference>
<accession>A0A6M3JCJ5</accession>
<reference evidence="1" key="1">
    <citation type="submission" date="2020-03" db="EMBL/GenBank/DDBJ databases">
        <title>The deep terrestrial virosphere.</title>
        <authorList>
            <person name="Holmfeldt K."/>
            <person name="Nilsson E."/>
            <person name="Simone D."/>
            <person name="Lopez-Fernandez M."/>
            <person name="Wu X."/>
            <person name="de Brujin I."/>
            <person name="Lundin D."/>
            <person name="Andersson A."/>
            <person name="Bertilsson S."/>
            <person name="Dopson M."/>
        </authorList>
    </citation>
    <scope>NUCLEOTIDE SEQUENCE</scope>
    <source>
        <strain evidence="1">MM415B00340</strain>
    </source>
</reference>
<sequence>MLKRSTVRKWKRDALELCHDTQKAYGTAAGDSTRAQLVQQCNKTAALAYVLEQLIPLYEVQQRRNKNGFNEGAKSRQDGTE</sequence>
<proteinExistence type="predicted"/>